<sequence>MTNGELLQRHEALQRAAGHVQSVRARYAVQKTLRGVESALETYREMLAELAQDHEVDLSQGVPDDAPEPFRDELGELLQMETEEPDVHTIALDVLGTEDEKGSDIPLGVIADLDFMIDE</sequence>
<evidence type="ECO:0000313" key="1">
    <source>
        <dbReference type="EMBL" id="AUO78937.1"/>
    </source>
</evidence>
<evidence type="ECO:0000313" key="2">
    <source>
        <dbReference type="Proteomes" id="UP000259847"/>
    </source>
</evidence>
<dbReference type="KEGG" id="vg:40236138"/>
<dbReference type="EMBL" id="MF580955">
    <property type="protein sequence ID" value="AUO78937.1"/>
    <property type="molecule type" value="Genomic_DNA"/>
</dbReference>
<accession>A0A2I6UGA1</accession>
<organism evidence="1 2">
    <name type="scientific">Salinibacter phage M1EM-1</name>
    <dbReference type="NCBI Taxonomy" id="2681616"/>
    <lineage>
        <taxon>Viruses</taxon>
        <taxon>Duplodnaviria</taxon>
        <taxon>Heunggongvirae</taxon>
        <taxon>Uroviricota</taxon>
        <taxon>Caudoviricetes</taxon>
        <taxon>Holosalinivirus</taxon>
        <taxon>Holosalinivirus M1EM1</taxon>
    </lineage>
</organism>
<dbReference type="Proteomes" id="UP000259847">
    <property type="component" value="Segment"/>
</dbReference>
<keyword evidence="2" id="KW-1185">Reference proteome</keyword>
<dbReference type="RefSeq" id="YP_009639347.1">
    <property type="nucleotide sequence ID" value="NC_042348.1"/>
</dbReference>
<dbReference type="GeneID" id="40236138"/>
<name>A0A2I6UGA1_9CAUD</name>
<reference evidence="1 2" key="1">
    <citation type="submission" date="2017-07" db="EMBL/GenBank/DDBJ databases">
        <title>Characterization of ecologically diverse viruses infecting co-occurring strains of cosmopolitan hyperhalophilic Bacteroidetes.</title>
        <authorList>
            <person name="Villamor J."/>
            <person name="Ramos-Barbero M.D."/>
            <person name="Gonzalez-Torres P."/>
            <person name="Gabaldon T."/>
            <person name="Rollesso-Mora R."/>
            <person name="Meseguer I."/>
            <person name="Martinez-Garcia M."/>
            <person name="Santos F."/>
            <person name="Anton J."/>
        </authorList>
    </citation>
    <scope>NUCLEOTIDE SEQUENCE [LARGE SCALE GENOMIC DNA]</scope>
</reference>
<proteinExistence type="predicted"/>
<protein>
    <submittedName>
        <fullName evidence="1">Uncharacterized protein</fullName>
    </submittedName>
</protein>